<evidence type="ECO:0000313" key="2">
    <source>
        <dbReference type="EMBL" id="RXQ87048.1"/>
    </source>
</evidence>
<evidence type="ECO:0000259" key="1">
    <source>
        <dbReference type="Pfam" id="PF01610"/>
    </source>
</evidence>
<dbReference type="EMBL" id="SAXA01000036">
    <property type="protein sequence ID" value="RXQ87048.1"/>
    <property type="molecule type" value="Genomic_DNA"/>
</dbReference>
<keyword evidence="3" id="KW-1185">Reference proteome</keyword>
<evidence type="ECO:0000313" key="3">
    <source>
        <dbReference type="Proteomes" id="UP000289703"/>
    </source>
</evidence>
<proteinExistence type="predicted"/>
<accession>A0A4Q1JHH8</accession>
<organism evidence="2 3">
    <name type="scientific">Ancylomarina salipaludis</name>
    <dbReference type="NCBI Taxonomy" id="2501299"/>
    <lineage>
        <taxon>Bacteria</taxon>
        <taxon>Pseudomonadati</taxon>
        <taxon>Bacteroidota</taxon>
        <taxon>Bacteroidia</taxon>
        <taxon>Marinilabiliales</taxon>
        <taxon>Marinifilaceae</taxon>
        <taxon>Ancylomarina</taxon>
    </lineage>
</organism>
<comment type="caution">
    <text evidence="2">The sequence shown here is derived from an EMBL/GenBank/DDBJ whole genome shotgun (WGS) entry which is preliminary data.</text>
</comment>
<protein>
    <submittedName>
        <fullName evidence="2">DDE transposase</fullName>
    </submittedName>
</protein>
<gene>
    <name evidence="2" type="ORF">EO244_16755</name>
</gene>
<dbReference type="OrthoDB" id="2110692at2"/>
<dbReference type="Proteomes" id="UP000289703">
    <property type="component" value="Unassembled WGS sequence"/>
</dbReference>
<sequence>MLVDTNAISIQSLETYYGIKAQLFRRQYKESISGFRQWRKKSHAQEHLIYPKNIGPHLALDETSLSNGELYTLLTNKDSRGKKACIVGIFKGTQAEQIVSLIRDHIPEELRNIVKEVTLDMAGSMNLIVRKCFLKAEATTDRFHVQQLANDAVQELRIKYRWEIINSENTAYKKVKASGQVYKPEILINGDTLRQLMARSRHVLYKSRDKWTQSQTLRAKLLFERYPDIEIAYNLSDGLRKIYNQAIDLNTARLKLARWFDQIEKACLDSFNSIKRTFEVHHKQIINYFISRSTNAFAESFNAKIKDFRRSLRGVVDIDFFLFRLTKIFA</sequence>
<dbReference type="InterPro" id="IPR002560">
    <property type="entry name" value="Transposase_DDE"/>
</dbReference>
<dbReference type="PANTHER" id="PTHR33498:SF1">
    <property type="entry name" value="TRANSPOSASE FOR INSERTION SEQUENCE ELEMENT IS1557"/>
    <property type="match status" value="1"/>
</dbReference>
<dbReference type="AlphaFoldDB" id="A0A4Q1JHH8"/>
<dbReference type="Pfam" id="PF01610">
    <property type="entry name" value="DDE_Tnp_ISL3"/>
    <property type="match status" value="1"/>
</dbReference>
<reference evidence="2 3" key="1">
    <citation type="submission" date="2019-01" db="EMBL/GenBank/DDBJ databases">
        <title>Ancylomarina salipaludis sp. nov., isolated from a salt marsh.</title>
        <authorList>
            <person name="Yoon J.-H."/>
        </authorList>
    </citation>
    <scope>NUCLEOTIDE SEQUENCE [LARGE SCALE GENOMIC DNA]</scope>
    <source>
        <strain evidence="2 3">SHSM-M15</strain>
    </source>
</reference>
<dbReference type="PANTHER" id="PTHR33498">
    <property type="entry name" value="TRANSPOSASE FOR INSERTION SEQUENCE ELEMENT IS1557"/>
    <property type="match status" value="1"/>
</dbReference>
<feature type="domain" description="Transposase IS204/IS1001/IS1096/IS1165 DDE" evidence="1">
    <location>
        <begin position="58"/>
        <end position="324"/>
    </location>
</feature>
<name>A0A4Q1JHH8_9BACT</name>
<dbReference type="InterPro" id="IPR047951">
    <property type="entry name" value="Transpos_ISL3"/>
</dbReference>